<dbReference type="InterPro" id="IPR032675">
    <property type="entry name" value="LRR_dom_sf"/>
</dbReference>
<dbReference type="Gene3D" id="3.80.10.10">
    <property type="entry name" value="Ribonuclease Inhibitor"/>
    <property type="match status" value="1"/>
</dbReference>
<keyword evidence="2 4" id="KW-0067">ATP-binding</keyword>
<dbReference type="Pfam" id="PF05729">
    <property type="entry name" value="NACHT"/>
    <property type="match status" value="1"/>
</dbReference>
<dbReference type="InterPro" id="IPR007111">
    <property type="entry name" value="NACHT_NTPase"/>
</dbReference>
<gene>
    <name evidence="4" type="ORF">CF165_12900</name>
</gene>
<sequence length="1023" mass="113486">MLKIGQAVARQVALSWFADKKAASRRGRDLAKLVRARFPMRRAERDVLDALVRIEDDVADQLAPGLAGAAHGLPDHEREAAYEAVSDALEDVDLSDDALFDVDVDPAALASLVRKQKPVELVGLSERAAGLYEVALDRACVVLVHLVRELPEFDAAVAVENLTRLRTVLGGLTELLERVPARSLDAPAGADLDERFRRRYLERVRQACDQLEVIGLTTHSYEPRTTLSVAYLSLTVTTDAGRGPGTRAKPVTDWLIEGAGGSRSAENLRVEPALGGSRLTVVRGEAGAGKSTLLRWLAVNAVQAAFTDTLADWNACVPFLVKLRDFADRPLPRGDELLTQASSPQFGPFPPEWVHRQFESGTSLLLVDGVDELVAQRRPLVRQWLANLLAAYPSLRVVVTSRPTAVTSRWLVREGFRSVVLEPMTSADVQVFLRRWHDALLDSAPDPALLPCRPDQVREHQRALLAQLQARTHLRALARSPLLCAMLCALNLDRRARLPRDRVALYTAALEMLLERRDADRNVPAEVQVSAGEKLVLLRGLAWWLNENGRSEMSREQALGRMRERLRGMPNVRESAEVLLDHLVERSGVIRQPVQGRIDFIHRTFQEFLAAQEAVGRDSIDLLVRHGKSDLWRETVLMACAQGSEEQRGRLLNGILDEAAKASPKVARQLKLLAAACKETAILAPPEVLSRVDDCIRSLVPPRSVRESRSLATVGEAVLDYLPDSVEELSPARAAACVRTASLVNGPRALEKLARYAPDPRVGVQEELVRAWKYFDPESYARNVLADAPLISPAKPMYKKVEVEFAAAVPFLHLLRHLRSCRVNLWKHGPVADEIRALSEARQLKELTLLGDIAPETLPGLAKLTRLEELFVNFTTGWPSSLDFLAELTQLWRIHLVNAGNVRDFRFLRAMPDLRMIFLLHNPVQDWMDEVACPEKVGSIYAKGVDSTENLRKVLARFPRLKNLTLGRATATDLSPLRDSGVENLGLVDCGELDVSPLDHNEISILSSQGVVPVVNVNRFRPK</sequence>
<feature type="domain" description="NACHT" evidence="3">
    <location>
        <begin position="278"/>
        <end position="616"/>
    </location>
</feature>
<evidence type="ECO:0000259" key="3">
    <source>
        <dbReference type="PROSITE" id="PS50837"/>
    </source>
</evidence>
<dbReference type="Pfam" id="PF22733">
    <property type="entry name" value="NNH1"/>
    <property type="match status" value="1"/>
</dbReference>
<dbReference type="SUPFAM" id="SSF52047">
    <property type="entry name" value="RNI-like"/>
    <property type="match status" value="1"/>
</dbReference>
<dbReference type="PROSITE" id="PS50837">
    <property type="entry name" value="NACHT"/>
    <property type="match status" value="1"/>
</dbReference>
<dbReference type="RefSeq" id="WP_093947731.1">
    <property type="nucleotide sequence ID" value="NZ_NMUL01000010.1"/>
</dbReference>
<proteinExistence type="predicted"/>
<dbReference type="GO" id="GO:0005524">
    <property type="term" value="F:ATP binding"/>
    <property type="evidence" value="ECO:0007669"/>
    <property type="project" value="UniProtKB-KW"/>
</dbReference>
<name>A0A229TCF4_9PSEU</name>
<dbReference type="EMBL" id="NMUL01000010">
    <property type="protein sequence ID" value="OXM68409.1"/>
    <property type="molecule type" value="Genomic_DNA"/>
</dbReference>
<keyword evidence="5" id="KW-1185">Reference proteome</keyword>
<keyword evidence="1" id="KW-0547">Nucleotide-binding</keyword>
<accession>A0A229TCF4</accession>
<protein>
    <submittedName>
        <fullName evidence="4">ATP-binding protein</fullName>
    </submittedName>
</protein>
<organism evidence="4 5">
    <name type="scientific">Amycolatopsis vastitatis</name>
    <dbReference type="NCBI Taxonomy" id="1905142"/>
    <lineage>
        <taxon>Bacteria</taxon>
        <taxon>Bacillati</taxon>
        <taxon>Actinomycetota</taxon>
        <taxon>Actinomycetes</taxon>
        <taxon>Pseudonocardiales</taxon>
        <taxon>Pseudonocardiaceae</taxon>
        <taxon>Amycolatopsis</taxon>
    </lineage>
</organism>
<dbReference type="InterPro" id="IPR027417">
    <property type="entry name" value="P-loop_NTPase"/>
</dbReference>
<dbReference type="Proteomes" id="UP000215199">
    <property type="component" value="Unassembled WGS sequence"/>
</dbReference>
<dbReference type="OrthoDB" id="135105at2"/>
<dbReference type="AlphaFoldDB" id="A0A229TCF4"/>
<dbReference type="PANTHER" id="PTHR46844:SF1">
    <property type="entry name" value="SLR5058 PROTEIN"/>
    <property type="match status" value="1"/>
</dbReference>
<comment type="caution">
    <text evidence="4">The sequence shown here is derived from an EMBL/GenBank/DDBJ whole genome shotgun (WGS) entry which is preliminary data.</text>
</comment>
<evidence type="ECO:0000256" key="1">
    <source>
        <dbReference type="ARBA" id="ARBA00022741"/>
    </source>
</evidence>
<dbReference type="PANTHER" id="PTHR46844">
    <property type="entry name" value="SLR5058 PROTEIN"/>
    <property type="match status" value="1"/>
</dbReference>
<evidence type="ECO:0000313" key="4">
    <source>
        <dbReference type="EMBL" id="OXM68409.1"/>
    </source>
</evidence>
<dbReference type="SUPFAM" id="SSF52540">
    <property type="entry name" value="P-loop containing nucleoside triphosphate hydrolases"/>
    <property type="match status" value="1"/>
</dbReference>
<evidence type="ECO:0000313" key="5">
    <source>
        <dbReference type="Proteomes" id="UP000215199"/>
    </source>
</evidence>
<dbReference type="Gene3D" id="3.40.50.300">
    <property type="entry name" value="P-loop containing nucleotide triphosphate hydrolases"/>
    <property type="match status" value="1"/>
</dbReference>
<evidence type="ECO:0000256" key="2">
    <source>
        <dbReference type="ARBA" id="ARBA00022840"/>
    </source>
</evidence>
<reference evidence="5" key="1">
    <citation type="submission" date="2017-07" db="EMBL/GenBank/DDBJ databases">
        <title>Comparative genome mining reveals phylogenetic distribution patterns of secondary metabolites in Amycolatopsis.</title>
        <authorList>
            <person name="Adamek M."/>
            <person name="Alanjary M."/>
            <person name="Sales-Ortells H."/>
            <person name="Goodfellow M."/>
            <person name="Bull A.T."/>
            <person name="Kalinowski J."/>
            <person name="Ziemert N."/>
        </authorList>
    </citation>
    <scope>NUCLEOTIDE SEQUENCE [LARGE SCALE GENOMIC DNA]</scope>
    <source>
        <strain evidence="5">H5</strain>
    </source>
</reference>
<dbReference type="InterPro" id="IPR054547">
    <property type="entry name" value="NNH1"/>
</dbReference>